<dbReference type="STRING" id="1229662.W3XRK7"/>
<dbReference type="GO" id="GO:0047617">
    <property type="term" value="F:fatty acyl-CoA hydrolase activity"/>
    <property type="evidence" value="ECO:0007669"/>
    <property type="project" value="InterPro"/>
</dbReference>
<evidence type="ECO:0008006" key="7">
    <source>
        <dbReference type="Google" id="ProtNLM"/>
    </source>
</evidence>
<dbReference type="CDD" id="cd03444">
    <property type="entry name" value="Thioesterase_II_repeat1"/>
    <property type="match status" value="1"/>
</dbReference>
<dbReference type="CDD" id="cd03445">
    <property type="entry name" value="Thioesterase_II_repeat2"/>
    <property type="match status" value="1"/>
</dbReference>
<evidence type="ECO:0000259" key="4">
    <source>
        <dbReference type="Pfam" id="PF20789"/>
    </source>
</evidence>
<dbReference type="InterPro" id="IPR049450">
    <property type="entry name" value="ACOT8-like_C"/>
</dbReference>
<evidence type="ECO:0000256" key="2">
    <source>
        <dbReference type="ARBA" id="ARBA00022801"/>
    </source>
</evidence>
<dbReference type="InterPro" id="IPR029069">
    <property type="entry name" value="HotDog_dom_sf"/>
</dbReference>
<dbReference type="OMA" id="PRSHWMR"/>
<dbReference type="HOGENOM" id="CLU_032690_3_1_1"/>
<dbReference type="GO" id="GO:0009062">
    <property type="term" value="P:fatty acid catabolic process"/>
    <property type="evidence" value="ECO:0007669"/>
    <property type="project" value="TreeGrafter"/>
</dbReference>
<dbReference type="OrthoDB" id="68328at2759"/>
<evidence type="ECO:0000259" key="3">
    <source>
        <dbReference type="Pfam" id="PF13622"/>
    </source>
</evidence>
<dbReference type="RefSeq" id="XP_007828742.1">
    <property type="nucleotide sequence ID" value="XM_007830551.1"/>
</dbReference>
<keyword evidence="2" id="KW-0378">Hydrolase</keyword>
<dbReference type="InterPro" id="IPR042171">
    <property type="entry name" value="Acyl-CoA_hotdog"/>
</dbReference>
<evidence type="ECO:0000256" key="1">
    <source>
        <dbReference type="ARBA" id="ARBA00006538"/>
    </source>
</evidence>
<dbReference type="Pfam" id="PF20789">
    <property type="entry name" value="4HBT_3C"/>
    <property type="match status" value="1"/>
</dbReference>
<dbReference type="PANTHER" id="PTHR11066">
    <property type="entry name" value="ACYL-COA THIOESTERASE"/>
    <property type="match status" value="1"/>
</dbReference>
<dbReference type="GO" id="GO:0006637">
    <property type="term" value="P:acyl-CoA metabolic process"/>
    <property type="evidence" value="ECO:0007669"/>
    <property type="project" value="InterPro"/>
</dbReference>
<feature type="domain" description="Acyl-CoA thioesterase-like C-terminal" evidence="4">
    <location>
        <begin position="141"/>
        <end position="299"/>
    </location>
</feature>
<evidence type="ECO:0000313" key="6">
    <source>
        <dbReference type="Proteomes" id="UP000030651"/>
    </source>
</evidence>
<dbReference type="EMBL" id="KI912109">
    <property type="protein sequence ID" value="ETS88142.1"/>
    <property type="molecule type" value="Genomic_DNA"/>
</dbReference>
<dbReference type="GeneID" id="19266983"/>
<dbReference type="PANTHER" id="PTHR11066:SF34">
    <property type="entry name" value="ACYL-COENZYME A THIOESTERASE 8"/>
    <property type="match status" value="1"/>
</dbReference>
<dbReference type="eggNOG" id="KOG3016">
    <property type="taxonomic scope" value="Eukaryota"/>
</dbReference>
<comment type="similarity">
    <text evidence="1">Belongs to the C/M/P thioester hydrolase family.</text>
</comment>
<dbReference type="SUPFAM" id="SSF54637">
    <property type="entry name" value="Thioesterase/thiol ester dehydrase-isomerase"/>
    <property type="match status" value="2"/>
</dbReference>
<keyword evidence="6" id="KW-1185">Reference proteome</keyword>
<reference evidence="6" key="1">
    <citation type="journal article" date="2015" name="BMC Genomics">
        <title>Genomic and transcriptomic analysis of the endophytic fungus Pestalotiopsis fici reveals its lifestyle and high potential for synthesis of natural products.</title>
        <authorList>
            <person name="Wang X."/>
            <person name="Zhang X."/>
            <person name="Liu L."/>
            <person name="Xiang M."/>
            <person name="Wang W."/>
            <person name="Sun X."/>
            <person name="Che Y."/>
            <person name="Guo L."/>
            <person name="Liu G."/>
            <person name="Guo L."/>
            <person name="Wang C."/>
            <person name="Yin W.B."/>
            <person name="Stadler M."/>
            <person name="Zhang X."/>
            <person name="Liu X."/>
        </authorList>
    </citation>
    <scope>NUCLEOTIDE SEQUENCE [LARGE SCALE GENOMIC DNA]</scope>
    <source>
        <strain evidence="6">W106-1 / CGMCC3.15140</strain>
    </source>
</reference>
<dbReference type="Proteomes" id="UP000030651">
    <property type="component" value="Unassembled WGS sequence"/>
</dbReference>
<organism evidence="5 6">
    <name type="scientific">Pestalotiopsis fici (strain W106-1 / CGMCC3.15140)</name>
    <dbReference type="NCBI Taxonomy" id="1229662"/>
    <lineage>
        <taxon>Eukaryota</taxon>
        <taxon>Fungi</taxon>
        <taxon>Dikarya</taxon>
        <taxon>Ascomycota</taxon>
        <taxon>Pezizomycotina</taxon>
        <taxon>Sordariomycetes</taxon>
        <taxon>Xylariomycetidae</taxon>
        <taxon>Amphisphaeriales</taxon>
        <taxon>Sporocadaceae</taxon>
        <taxon>Pestalotiopsis</taxon>
    </lineage>
</organism>
<sequence length="311" mass="33547">MPAPALIEGIVAVMQVPETGVPTFTNAKPLASHANARSVLGGLLIAQSVSAATATVANTFKPYSLQSSFLAPASPGKDIKYEVDKTADGRAYATRTVRAYQEAPQNCVFIAVVSFQNAARPSGNVLRYGTPKPDLDGEGPDDVDPSAMKMMQTSMLDKSVNINKLEAADFPFDWRPLRMDMSEDPSSFRLWGFVRAPPLSGDSHALHLAALAYASDEFAFGAALAANPMAVGKGMKNITLGTSLTHNVSFHDPQARVDEWIVIERDTTWGADGRVMVSQRMWDMKSGRLILSASQEALVRLRPKTPGKPKL</sequence>
<dbReference type="AlphaFoldDB" id="W3XRK7"/>
<evidence type="ECO:0000313" key="5">
    <source>
        <dbReference type="EMBL" id="ETS88142.1"/>
    </source>
</evidence>
<dbReference type="Gene3D" id="2.40.160.210">
    <property type="entry name" value="Acyl-CoA thioesterase, double hotdog domain"/>
    <property type="match status" value="1"/>
</dbReference>
<dbReference type="InParanoid" id="W3XRK7"/>
<accession>W3XRK7</accession>
<dbReference type="Pfam" id="PF13622">
    <property type="entry name" value="4HBT_3"/>
    <property type="match status" value="1"/>
</dbReference>
<dbReference type="InterPro" id="IPR003703">
    <property type="entry name" value="Acyl_CoA_thio"/>
</dbReference>
<dbReference type="GO" id="GO:0005782">
    <property type="term" value="C:peroxisomal matrix"/>
    <property type="evidence" value="ECO:0007669"/>
    <property type="project" value="UniProtKB-SubCell"/>
</dbReference>
<dbReference type="KEGG" id="pfy:PFICI_01970"/>
<dbReference type="InterPro" id="IPR049449">
    <property type="entry name" value="TesB_ACOT8-like_N"/>
</dbReference>
<name>W3XRK7_PESFW</name>
<gene>
    <name evidence="5" type="ORF">PFICI_01970</name>
</gene>
<proteinExistence type="inferred from homology"/>
<protein>
    <recommendedName>
        <fullName evidence="7">Acyl-CoA thioesterase II</fullName>
    </recommendedName>
</protein>
<feature type="domain" description="Acyl-CoA thioesterase-like N-terminal HotDog" evidence="3">
    <location>
        <begin position="36"/>
        <end position="116"/>
    </location>
</feature>